<keyword evidence="4" id="KW-1185">Reference proteome</keyword>
<evidence type="ECO:0000256" key="1">
    <source>
        <dbReference type="ARBA" id="ARBA00022763"/>
    </source>
</evidence>
<protein>
    <submittedName>
        <fullName evidence="3">DNA polymerase Y family protein</fullName>
    </submittedName>
</protein>
<dbReference type="InterPro" id="IPR043502">
    <property type="entry name" value="DNA/RNA_pol_sf"/>
</dbReference>
<dbReference type="AlphaFoldDB" id="A0A6I4T4Y8"/>
<reference evidence="3 4" key="1">
    <citation type="submission" date="2019-12" db="EMBL/GenBank/DDBJ databases">
        <title>Genomic-based taxomic classification of the family Erythrobacteraceae.</title>
        <authorList>
            <person name="Xu L."/>
        </authorList>
    </citation>
    <scope>NUCLEOTIDE SEQUENCE [LARGE SCALE GENOMIC DNA]</scope>
    <source>
        <strain evidence="3 4">LMG 29518</strain>
    </source>
</reference>
<dbReference type="GO" id="GO:0006281">
    <property type="term" value="P:DNA repair"/>
    <property type="evidence" value="ECO:0007669"/>
    <property type="project" value="TreeGrafter"/>
</dbReference>
<sequence>MLPFFPAERRISAGLAPPDTSFALIEKQRGALRIMALSPAACRLGLAPGMMLADARAQVPELLGFPHEEEADRAVLTRLALACEIYTPLVAAAQPYALLLDCTGCFDAVGMDEAQLGEDLTRRLVRHGFQARTAWAATPDAALACAVYGQDNPHDLPVEALELGAEVHQALRRSGLMVLGDLACRPSAPLAARFGTALPMRLAALLEEQDRRLTPLRSVPPVRVERRFPEPLALVDTLLKVIADLAGEAEALLAERGEGGRRFEVLLFRTDGHVAQLAVDSALPLRDPAAIADLFGERIASLADPLDPGFGYDVIRLAVSHCEALEQEQSGFTEDKRVKDTLPLLNRLAVRFGADSIRLFHPRNAHLPEYAASFMPVGAPGSGPVPGTAASGRAEAAMDTWPEPECGEPPLRPLFLFDPPQRVQVMAQVPDGPPRRFQWRGKSYRISFYEGPERIAYPWWKHPEGSGPTRDYYRVEDEQGHRFWLFRHGLYERESDHPHWYIHGQFA</sequence>
<dbReference type="InterPro" id="IPR045443">
    <property type="entry name" value="DUF6504"/>
</dbReference>
<evidence type="ECO:0000259" key="2">
    <source>
        <dbReference type="Pfam" id="PF20114"/>
    </source>
</evidence>
<dbReference type="InterPro" id="IPR050356">
    <property type="entry name" value="SulA_CellDiv_inhibitor"/>
</dbReference>
<dbReference type="EMBL" id="WTYT01000002">
    <property type="protein sequence ID" value="MXO65211.1"/>
    <property type="molecule type" value="Genomic_DNA"/>
</dbReference>
<dbReference type="PANTHER" id="PTHR35369">
    <property type="entry name" value="BLR3025 PROTEIN-RELATED"/>
    <property type="match status" value="1"/>
</dbReference>
<accession>A0A6I4T4Y8</accession>
<dbReference type="CDD" id="cd03468">
    <property type="entry name" value="PolY_like"/>
    <property type="match status" value="1"/>
</dbReference>
<keyword evidence="1" id="KW-0227">DNA damage</keyword>
<name>A0A6I4T4Y8_9SPHN</name>
<dbReference type="OrthoDB" id="9788640at2"/>
<dbReference type="SUPFAM" id="SSF56672">
    <property type="entry name" value="DNA/RNA polymerases"/>
    <property type="match status" value="1"/>
</dbReference>
<proteinExistence type="predicted"/>
<evidence type="ECO:0000313" key="4">
    <source>
        <dbReference type="Proteomes" id="UP000438476"/>
    </source>
</evidence>
<gene>
    <name evidence="3" type="ORF">GRI91_05545</name>
</gene>
<organism evidence="3 4">
    <name type="scientific">Altericroceibacterium endophyticum</name>
    <dbReference type="NCBI Taxonomy" id="1808508"/>
    <lineage>
        <taxon>Bacteria</taxon>
        <taxon>Pseudomonadati</taxon>
        <taxon>Pseudomonadota</taxon>
        <taxon>Alphaproteobacteria</taxon>
        <taxon>Sphingomonadales</taxon>
        <taxon>Erythrobacteraceae</taxon>
        <taxon>Altericroceibacterium</taxon>
    </lineage>
</organism>
<dbReference type="Pfam" id="PF20114">
    <property type="entry name" value="DUF6504"/>
    <property type="match status" value="1"/>
</dbReference>
<evidence type="ECO:0000313" key="3">
    <source>
        <dbReference type="EMBL" id="MXO65211.1"/>
    </source>
</evidence>
<feature type="domain" description="DUF6504" evidence="2">
    <location>
        <begin position="424"/>
        <end position="488"/>
    </location>
</feature>
<dbReference type="Proteomes" id="UP000438476">
    <property type="component" value="Unassembled WGS sequence"/>
</dbReference>
<dbReference type="PANTHER" id="PTHR35369:SF2">
    <property type="entry name" value="BLR3025 PROTEIN"/>
    <property type="match status" value="1"/>
</dbReference>
<comment type="caution">
    <text evidence="3">The sequence shown here is derived from an EMBL/GenBank/DDBJ whole genome shotgun (WGS) entry which is preliminary data.</text>
</comment>